<dbReference type="PANTHER" id="PTHR39321">
    <property type="entry name" value="NICOTINATE-NUCLEOTIDE ADENYLYLTRANSFERASE-RELATED"/>
    <property type="match status" value="1"/>
</dbReference>
<keyword evidence="4 14" id="KW-0808">Transferase</keyword>
<dbReference type="GO" id="GO:0005524">
    <property type="term" value="F:ATP binding"/>
    <property type="evidence" value="ECO:0007669"/>
    <property type="project" value="UniProtKB-KW"/>
</dbReference>
<dbReference type="Gene3D" id="1.10.3210.10">
    <property type="entry name" value="Hypothetical protein af1432"/>
    <property type="match status" value="1"/>
</dbReference>
<dbReference type="InterPro" id="IPR005248">
    <property type="entry name" value="NadD/NMNAT"/>
</dbReference>
<dbReference type="NCBIfam" id="TIGR00488">
    <property type="entry name" value="bis(5'-nucleosyl)-tetraphosphatase (symmetrical) YqeK"/>
    <property type="match status" value="1"/>
</dbReference>
<dbReference type="GO" id="GO:0046872">
    <property type="term" value="F:metal ion binding"/>
    <property type="evidence" value="ECO:0007669"/>
    <property type="project" value="UniProtKB-KW"/>
</dbReference>
<dbReference type="NCBIfam" id="TIGR00125">
    <property type="entry name" value="cyt_tran_rel"/>
    <property type="match status" value="1"/>
</dbReference>
<evidence type="ECO:0000313" key="17">
    <source>
        <dbReference type="Proteomes" id="UP000824192"/>
    </source>
</evidence>
<evidence type="ECO:0000313" key="16">
    <source>
        <dbReference type="EMBL" id="HIW93303.1"/>
    </source>
</evidence>
<evidence type="ECO:0000256" key="6">
    <source>
        <dbReference type="ARBA" id="ARBA00022723"/>
    </source>
</evidence>
<comment type="catalytic activity">
    <reaction evidence="13">
        <text>P(1),P(4)-bis(5'-adenosyl) tetraphosphate + H2O = 2 ADP + 2 H(+)</text>
        <dbReference type="Rhea" id="RHEA:24252"/>
        <dbReference type="ChEBI" id="CHEBI:15377"/>
        <dbReference type="ChEBI" id="CHEBI:15378"/>
        <dbReference type="ChEBI" id="CHEBI:58141"/>
        <dbReference type="ChEBI" id="CHEBI:456216"/>
        <dbReference type="EC" id="3.6.1.41"/>
    </reaction>
</comment>
<dbReference type="Pfam" id="PF01966">
    <property type="entry name" value="HD"/>
    <property type="match status" value="1"/>
</dbReference>
<organism evidence="16 17">
    <name type="scientific">Candidatus Flavonifractor merdipullorum</name>
    <dbReference type="NCBI Taxonomy" id="2838590"/>
    <lineage>
        <taxon>Bacteria</taxon>
        <taxon>Bacillati</taxon>
        <taxon>Bacillota</taxon>
        <taxon>Clostridia</taxon>
        <taxon>Eubacteriales</taxon>
        <taxon>Oscillospiraceae</taxon>
        <taxon>Flavonifractor</taxon>
    </lineage>
</organism>
<keyword evidence="6" id="KW-0479">Metal-binding</keyword>
<dbReference type="AlphaFoldDB" id="A0A9D1RSB9"/>
<evidence type="ECO:0000256" key="3">
    <source>
        <dbReference type="ARBA" id="ARBA00022642"/>
    </source>
</evidence>
<dbReference type="GO" id="GO:0004515">
    <property type="term" value="F:nicotinate-nucleotide adenylyltransferase activity"/>
    <property type="evidence" value="ECO:0007669"/>
    <property type="project" value="UniProtKB-UniRule"/>
</dbReference>
<comment type="pathway">
    <text evidence="2 14">Cofactor biosynthesis; NAD(+) biosynthesis; deamido-NAD(+) from nicotinate D-ribonucleotide: step 1/1.</text>
</comment>
<dbReference type="InterPro" id="IPR014729">
    <property type="entry name" value="Rossmann-like_a/b/a_fold"/>
</dbReference>
<dbReference type="SUPFAM" id="SSF52374">
    <property type="entry name" value="Nucleotidylyl transferase"/>
    <property type="match status" value="1"/>
</dbReference>
<name>A0A9D1RSB9_9FIRM</name>
<accession>A0A9D1RSB9</accession>
<reference evidence="16" key="1">
    <citation type="journal article" date="2021" name="PeerJ">
        <title>Extensive microbial diversity within the chicken gut microbiome revealed by metagenomics and culture.</title>
        <authorList>
            <person name="Gilroy R."/>
            <person name="Ravi A."/>
            <person name="Getino M."/>
            <person name="Pursley I."/>
            <person name="Horton D.L."/>
            <person name="Alikhan N.F."/>
            <person name="Baker D."/>
            <person name="Gharbi K."/>
            <person name="Hall N."/>
            <person name="Watson M."/>
            <person name="Adriaenssens E.M."/>
            <person name="Foster-Nyarko E."/>
            <person name="Jarju S."/>
            <person name="Secka A."/>
            <person name="Antonio M."/>
            <person name="Oren A."/>
            <person name="Chaudhuri R.R."/>
            <person name="La Ragione R."/>
            <person name="Hildebrand F."/>
            <person name="Pallen M.J."/>
        </authorList>
    </citation>
    <scope>NUCLEOTIDE SEQUENCE</scope>
    <source>
        <strain evidence="16">ChiGjej6B6-1540</strain>
    </source>
</reference>
<evidence type="ECO:0000256" key="13">
    <source>
        <dbReference type="ARBA" id="ARBA00049417"/>
    </source>
</evidence>
<evidence type="ECO:0000256" key="1">
    <source>
        <dbReference type="ARBA" id="ARBA00002324"/>
    </source>
</evidence>
<dbReference type="Gene3D" id="3.40.50.620">
    <property type="entry name" value="HUPs"/>
    <property type="match status" value="1"/>
</dbReference>
<gene>
    <name evidence="14 16" type="primary">nadD</name>
    <name evidence="16" type="ORF">H9868_02050</name>
</gene>
<dbReference type="HAMAP" id="MF_00244">
    <property type="entry name" value="NaMN_adenylyltr"/>
    <property type="match status" value="1"/>
</dbReference>
<keyword evidence="7 14" id="KW-0547">Nucleotide-binding</keyword>
<keyword evidence="10" id="KW-0408">Iron</keyword>
<evidence type="ECO:0000256" key="4">
    <source>
        <dbReference type="ARBA" id="ARBA00022679"/>
    </source>
</evidence>
<evidence type="ECO:0000256" key="7">
    <source>
        <dbReference type="ARBA" id="ARBA00022741"/>
    </source>
</evidence>
<evidence type="ECO:0000256" key="12">
    <source>
        <dbReference type="ARBA" id="ARBA00048721"/>
    </source>
</evidence>
<evidence type="ECO:0000256" key="9">
    <source>
        <dbReference type="ARBA" id="ARBA00022840"/>
    </source>
</evidence>
<dbReference type="CDD" id="cd02165">
    <property type="entry name" value="NMNAT"/>
    <property type="match status" value="1"/>
</dbReference>
<proteinExistence type="inferred from homology"/>
<comment type="function">
    <text evidence="1 14">Catalyzes the reversible adenylation of nicotinate mononucleotide (NaMN) to nicotinic acid adenine dinucleotide (NaAD).</text>
</comment>
<dbReference type="NCBIfam" id="TIGR00482">
    <property type="entry name" value="nicotinate (nicotinamide) nucleotide adenylyltransferase"/>
    <property type="match status" value="1"/>
</dbReference>
<dbReference type="NCBIfam" id="NF000840">
    <property type="entry name" value="PRK00071.1-3"/>
    <property type="match status" value="1"/>
</dbReference>
<dbReference type="EMBL" id="DXGA01000045">
    <property type="protein sequence ID" value="HIW93303.1"/>
    <property type="molecule type" value="Genomic_DNA"/>
</dbReference>
<dbReference type="EC" id="2.7.7.18" evidence="14"/>
<evidence type="ECO:0000256" key="5">
    <source>
        <dbReference type="ARBA" id="ARBA00022695"/>
    </source>
</evidence>
<feature type="domain" description="HD/PDEase" evidence="15">
    <location>
        <begin position="223"/>
        <end position="350"/>
    </location>
</feature>
<keyword evidence="3 14" id="KW-0662">Pyridine nucleotide biosynthesis</keyword>
<keyword evidence="9 14" id="KW-0067">ATP-binding</keyword>
<evidence type="ECO:0000256" key="14">
    <source>
        <dbReference type="HAMAP-Rule" id="MF_00244"/>
    </source>
</evidence>
<dbReference type="InterPro" id="IPR006675">
    <property type="entry name" value="HDIG_dom"/>
</dbReference>
<evidence type="ECO:0000259" key="15">
    <source>
        <dbReference type="SMART" id="SM00471"/>
    </source>
</evidence>
<dbReference type="GO" id="GO:0009435">
    <property type="term" value="P:NAD+ biosynthetic process"/>
    <property type="evidence" value="ECO:0007669"/>
    <property type="project" value="UniProtKB-UniRule"/>
</dbReference>
<comment type="caution">
    <text evidence="16">The sequence shown here is derived from an EMBL/GenBank/DDBJ whole genome shotgun (WGS) entry which is preliminary data.</text>
</comment>
<sequence>MRIGIYGGTFNPPHQGHMLAARIALEALDLDRLILIPTAQPPHKDLPAGSPTAEDRLAMTNIAADNLLWPAISVSDLELRRAGRSYTADTIEALHRQYPDDELWFLMGADMFLSLQNWHEPERIMACAGIAGFARAADQEEELERQAELLRQKYQARVKVLRLHDTAEISSTQLREMLLQDKGWEYLVPAVRGYILMHGLYGTHADLRHLDLEDLRACSYSMVKAKRLAHIRGTEEEAVRLARRWGGDEELARKAGILHDCTKYLNLEEQLQLCEKYGIVLDELEQKAVKLLHAKTGAAIARHVFGMPEAICSAIFWHTTGKADMSLLEKILYMADYVEPNRRFDEVEELRRLAYSDLDAAVLRGCELSIVDMEERGQPVHRNTLEARDWLREH</sequence>
<evidence type="ECO:0000256" key="2">
    <source>
        <dbReference type="ARBA" id="ARBA00005019"/>
    </source>
</evidence>
<protein>
    <recommendedName>
        <fullName evidence="14">Probable nicotinate-nucleotide adenylyltransferase</fullName>
        <ecNumber evidence="14">2.7.7.18</ecNumber>
    </recommendedName>
    <alternativeName>
        <fullName evidence="14">Deamido-NAD(+) diphosphorylase</fullName>
    </alternativeName>
    <alternativeName>
        <fullName evidence="14">Deamido-NAD(+) pyrophosphorylase</fullName>
    </alternativeName>
    <alternativeName>
        <fullName evidence="14">Nicotinate mononucleotide adenylyltransferase</fullName>
        <shortName evidence="14">NaMN adenylyltransferase</shortName>
    </alternativeName>
</protein>
<dbReference type="InterPro" id="IPR004821">
    <property type="entry name" value="Cyt_trans-like"/>
</dbReference>
<dbReference type="PANTHER" id="PTHR39321:SF3">
    <property type="entry name" value="PHOSPHOPANTETHEINE ADENYLYLTRANSFERASE"/>
    <property type="match status" value="1"/>
</dbReference>
<evidence type="ECO:0000256" key="8">
    <source>
        <dbReference type="ARBA" id="ARBA00022801"/>
    </source>
</evidence>
<evidence type="ECO:0000256" key="10">
    <source>
        <dbReference type="ARBA" id="ARBA00023004"/>
    </source>
</evidence>
<keyword evidence="11 14" id="KW-0520">NAD</keyword>
<evidence type="ECO:0000256" key="11">
    <source>
        <dbReference type="ARBA" id="ARBA00023027"/>
    </source>
</evidence>
<dbReference type="GO" id="GO:0008803">
    <property type="term" value="F:bis(5'-nucleosyl)-tetraphosphatase (symmetrical) activity"/>
    <property type="evidence" value="ECO:0007669"/>
    <property type="project" value="UniProtKB-EC"/>
</dbReference>
<dbReference type="Proteomes" id="UP000824192">
    <property type="component" value="Unassembled WGS sequence"/>
</dbReference>
<keyword evidence="8" id="KW-0378">Hydrolase</keyword>
<dbReference type="SMART" id="SM00471">
    <property type="entry name" value="HDc"/>
    <property type="match status" value="1"/>
</dbReference>
<comment type="catalytic activity">
    <reaction evidence="12 14">
        <text>nicotinate beta-D-ribonucleotide + ATP + H(+) = deamido-NAD(+) + diphosphate</text>
        <dbReference type="Rhea" id="RHEA:22860"/>
        <dbReference type="ChEBI" id="CHEBI:15378"/>
        <dbReference type="ChEBI" id="CHEBI:30616"/>
        <dbReference type="ChEBI" id="CHEBI:33019"/>
        <dbReference type="ChEBI" id="CHEBI:57502"/>
        <dbReference type="ChEBI" id="CHEBI:58437"/>
        <dbReference type="EC" id="2.7.7.18"/>
    </reaction>
</comment>
<keyword evidence="5 14" id="KW-0548">Nucleotidyltransferase</keyword>
<reference evidence="16" key="2">
    <citation type="submission" date="2021-04" db="EMBL/GenBank/DDBJ databases">
        <authorList>
            <person name="Gilroy R."/>
        </authorList>
    </citation>
    <scope>NUCLEOTIDE SEQUENCE</scope>
    <source>
        <strain evidence="16">ChiGjej6B6-1540</strain>
    </source>
</reference>
<dbReference type="InterPro" id="IPR005249">
    <property type="entry name" value="YqeK"/>
</dbReference>
<comment type="similarity">
    <text evidence="14">Belongs to the NadD family.</text>
</comment>
<dbReference type="SUPFAM" id="SSF109604">
    <property type="entry name" value="HD-domain/PDEase-like"/>
    <property type="match status" value="1"/>
</dbReference>
<dbReference type="NCBIfam" id="TIGR00277">
    <property type="entry name" value="HDIG"/>
    <property type="match status" value="1"/>
</dbReference>
<dbReference type="Pfam" id="PF01467">
    <property type="entry name" value="CTP_transf_like"/>
    <property type="match status" value="1"/>
</dbReference>
<dbReference type="InterPro" id="IPR003607">
    <property type="entry name" value="HD/PDEase_dom"/>
</dbReference>
<dbReference type="InterPro" id="IPR006674">
    <property type="entry name" value="HD_domain"/>
</dbReference>